<dbReference type="GeneID" id="63689291"/>
<dbReference type="PANTHER" id="PTHR20883">
    <property type="entry name" value="PHYTANOYL-COA DIOXYGENASE DOMAIN CONTAINING 1"/>
    <property type="match status" value="1"/>
</dbReference>
<sequence length="282" mass="32284">MSVLSTTSAWKISEQQKIDYAQQGYLILRNLFTPQEKADLIEWVKDVKNSPDMPNHYMHYEEIKGNGKKDRTLTENFVDHHEQLGHLLRSQELAHLVQQVTGEEMVLFKEKIVYKTPGGGGFPAHTDAPSYQHIASINHLSLAMAVEPATPENGCVEVLPGSHLLKDIPTRHDKCIDDAWCAKQRWIPAELDTGDIFIFSSFLVHRSEKNDSEKGRALIYATFNLTKEGGDQRREYYEHRREKWPATFERKPNVSYQEGYDMYAWGTPMGTIHNQVAVAPVM</sequence>
<dbReference type="Gene3D" id="2.60.120.620">
    <property type="entry name" value="q2cbj1_9rhob like domain"/>
    <property type="match status" value="1"/>
</dbReference>
<dbReference type="SUPFAM" id="SSF51197">
    <property type="entry name" value="Clavaminate synthase-like"/>
    <property type="match status" value="1"/>
</dbReference>
<evidence type="ECO:0000313" key="4">
    <source>
        <dbReference type="Proteomes" id="UP000030653"/>
    </source>
</evidence>
<accession>M5FN13</accession>
<name>M5FN13_DACPD</name>
<dbReference type="AlphaFoldDB" id="M5FN13"/>
<dbReference type="GO" id="GO:0016491">
    <property type="term" value="F:oxidoreductase activity"/>
    <property type="evidence" value="ECO:0007669"/>
    <property type="project" value="UniProtKB-ARBA"/>
</dbReference>
<reference evidence="3 4" key="1">
    <citation type="journal article" date="2012" name="Science">
        <title>The Paleozoic origin of enzymatic lignin decomposition reconstructed from 31 fungal genomes.</title>
        <authorList>
            <person name="Floudas D."/>
            <person name="Binder M."/>
            <person name="Riley R."/>
            <person name="Barry K."/>
            <person name="Blanchette R.A."/>
            <person name="Henrissat B."/>
            <person name="Martinez A.T."/>
            <person name="Otillar R."/>
            <person name="Spatafora J.W."/>
            <person name="Yadav J.S."/>
            <person name="Aerts A."/>
            <person name="Benoit I."/>
            <person name="Boyd A."/>
            <person name="Carlson A."/>
            <person name="Copeland A."/>
            <person name="Coutinho P.M."/>
            <person name="de Vries R.P."/>
            <person name="Ferreira P."/>
            <person name="Findley K."/>
            <person name="Foster B."/>
            <person name="Gaskell J."/>
            <person name="Glotzer D."/>
            <person name="Gorecki P."/>
            <person name="Heitman J."/>
            <person name="Hesse C."/>
            <person name="Hori C."/>
            <person name="Igarashi K."/>
            <person name="Jurgens J.A."/>
            <person name="Kallen N."/>
            <person name="Kersten P."/>
            <person name="Kohler A."/>
            <person name="Kuees U."/>
            <person name="Kumar T.K.A."/>
            <person name="Kuo A."/>
            <person name="LaButti K."/>
            <person name="Larrondo L.F."/>
            <person name="Lindquist E."/>
            <person name="Ling A."/>
            <person name="Lombard V."/>
            <person name="Lucas S."/>
            <person name="Lundell T."/>
            <person name="Martin R."/>
            <person name="McLaughlin D.J."/>
            <person name="Morgenstern I."/>
            <person name="Morin E."/>
            <person name="Murat C."/>
            <person name="Nagy L.G."/>
            <person name="Nolan M."/>
            <person name="Ohm R.A."/>
            <person name="Patyshakuliyeva A."/>
            <person name="Rokas A."/>
            <person name="Ruiz-Duenas F.J."/>
            <person name="Sabat G."/>
            <person name="Salamov A."/>
            <person name="Samejima M."/>
            <person name="Schmutz J."/>
            <person name="Slot J.C."/>
            <person name="St John F."/>
            <person name="Stenlid J."/>
            <person name="Sun H."/>
            <person name="Sun S."/>
            <person name="Syed K."/>
            <person name="Tsang A."/>
            <person name="Wiebenga A."/>
            <person name="Young D."/>
            <person name="Pisabarro A."/>
            <person name="Eastwood D.C."/>
            <person name="Martin F."/>
            <person name="Cullen D."/>
            <person name="Grigoriev I.V."/>
            <person name="Hibbett D.S."/>
        </authorList>
    </citation>
    <scope>NUCLEOTIDE SEQUENCE [LARGE SCALE GENOMIC DNA]</scope>
    <source>
        <strain evidence="3 4">DJM-731 SS1</strain>
    </source>
</reference>
<dbReference type="EMBL" id="JH795882">
    <property type="protein sequence ID" value="EJT96645.1"/>
    <property type="molecule type" value="Genomic_DNA"/>
</dbReference>
<proteinExistence type="inferred from homology"/>
<organism evidence="3 4">
    <name type="scientific">Dacryopinax primogenitus (strain DJM 731)</name>
    <name type="common">Brown rot fungus</name>
    <dbReference type="NCBI Taxonomy" id="1858805"/>
    <lineage>
        <taxon>Eukaryota</taxon>
        <taxon>Fungi</taxon>
        <taxon>Dikarya</taxon>
        <taxon>Basidiomycota</taxon>
        <taxon>Agaricomycotina</taxon>
        <taxon>Dacrymycetes</taxon>
        <taxon>Dacrymycetales</taxon>
        <taxon>Dacrymycetaceae</taxon>
        <taxon>Dacryopinax</taxon>
    </lineage>
</organism>
<dbReference type="STRING" id="1858805.M5FN13"/>
<comment type="cofactor">
    <cofactor evidence="1">
        <name>Fe cation</name>
        <dbReference type="ChEBI" id="CHEBI:24875"/>
    </cofactor>
</comment>
<dbReference type="OrthoDB" id="445007at2759"/>
<dbReference type="HOGENOM" id="CLU_048953_10_0_1"/>
<dbReference type="InterPro" id="IPR008775">
    <property type="entry name" value="Phytyl_CoA_dOase-like"/>
</dbReference>
<dbReference type="RefSeq" id="XP_040623543.1">
    <property type="nucleotide sequence ID" value="XM_040774229.1"/>
</dbReference>
<dbReference type="Proteomes" id="UP000030653">
    <property type="component" value="Unassembled WGS sequence"/>
</dbReference>
<dbReference type="GO" id="GO:0046872">
    <property type="term" value="F:metal ion binding"/>
    <property type="evidence" value="ECO:0007669"/>
    <property type="project" value="UniProtKB-ARBA"/>
</dbReference>
<evidence type="ECO:0000256" key="1">
    <source>
        <dbReference type="ARBA" id="ARBA00001962"/>
    </source>
</evidence>
<comment type="similarity">
    <text evidence="2">Belongs to the PhyH family.</text>
</comment>
<gene>
    <name evidence="3" type="ORF">DACRYDRAFT_25581</name>
</gene>
<dbReference type="Pfam" id="PF05721">
    <property type="entry name" value="PhyH"/>
    <property type="match status" value="1"/>
</dbReference>
<dbReference type="PANTHER" id="PTHR20883:SF48">
    <property type="entry name" value="ECTOINE DIOXYGENASE"/>
    <property type="match status" value="1"/>
</dbReference>
<keyword evidence="4" id="KW-1185">Reference proteome</keyword>
<evidence type="ECO:0000256" key="2">
    <source>
        <dbReference type="ARBA" id="ARBA00005830"/>
    </source>
</evidence>
<evidence type="ECO:0000313" key="3">
    <source>
        <dbReference type="EMBL" id="EJT96645.1"/>
    </source>
</evidence>
<protein>
    <submittedName>
        <fullName evidence="3">PhyH-domain-containing protein</fullName>
    </submittedName>
</protein>